<protein>
    <recommendedName>
        <fullName evidence="3">BTB domain-containing protein</fullName>
    </recommendedName>
</protein>
<proteinExistence type="predicted"/>
<dbReference type="InterPro" id="IPR011333">
    <property type="entry name" value="SKP1/BTB/POZ_sf"/>
</dbReference>
<dbReference type="Gene3D" id="3.30.710.10">
    <property type="entry name" value="Potassium Channel Kv1.1, Chain A"/>
    <property type="match status" value="1"/>
</dbReference>
<sequence length="323" mass="36535">MDIDTNQPPPTNNGVLTRAEGLWFEDCGLIIQAEKTLFRVSRDFLAFHSPVFKDMLALPTPKDAVLMDGCPFVMLPDTAEDITVFLKALIHYDFFEPYPAPTTLAILTGVLRMSHKYEVDALRKRGLAHISAAHPTTLSGYQALSCESPDWLANREPLGSSPTIITLARQLSIDWILPAAFYRLCERAIGNEVAHDSMDQQDQVNFMGGCRFLEGTGVSEVLEFLWPRAVLGCTSPELCSTSRSMTRRMAEEWRRRGRTFQALMPIEIWEDDNWDELSVCDPCLASMKREHQKALEAMWDSLPETFGLPAWAELEKTKRDALY</sequence>
<reference evidence="1" key="1">
    <citation type="submission" date="2023-03" db="EMBL/GenBank/DDBJ databases">
        <title>Massive genome expansion in bonnet fungi (Mycena s.s.) driven by repeated elements and novel gene families across ecological guilds.</title>
        <authorList>
            <consortium name="Lawrence Berkeley National Laboratory"/>
            <person name="Harder C.B."/>
            <person name="Miyauchi S."/>
            <person name="Viragh M."/>
            <person name="Kuo A."/>
            <person name="Thoen E."/>
            <person name="Andreopoulos B."/>
            <person name="Lu D."/>
            <person name="Skrede I."/>
            <person name="Drula E."/>
            <person name="Henrissat B."/>
            <person name="Morin E."/>
            <person name="Kohler A."/>
            <person name="Barry K."/>
            <person name="LaButti K."/>
            <person name="Morin E."/>
            <person name="Salamov A."/>
            <person name="Lipzen A."/>
            <person name="Mereny Z."/>
            <person name="Hegedus B."/>
            <person name="Baldrian P."/>
            <person name="Stursova M."/>
            <person name="Weitz H."/>
            <person name="Taylor A."/>
            <person name="Grigoriev I.V."/>
            <person name="Nagy L.G."/>
            <person name="Martin F."/>
            <person name="Kauserud H."/>
        </authorList>
    </citation>
    <scope>NUCLEOTIDE SEQUENCE</scope>
    <source>
        <strain evidence="1">CBHHK182m</strain>
    </source>
</reference>
<comment type="caution">
    <text evidence="1">The sequence shown here is derived from an EMBL/GenBank/DDBJ whole genome shotgun (WGS) entry which is preliminary data.</text>
</comment>
<dbReference type="EMBL" id="JARKIB010000256">
    <property type="protein sequence ID" value="KAJ7719135.1"/>
    <property type="molecule type" value="Genomic_DNA"/>
</dbReference>
<dbReference type="AlphaFoldDB" id="A0AAD7HF53"/>
<evidence type="ECO:0008006" key="3">
    <source>
        <dbReference type="Google" id="ProtNLM"/>
    </source>
</evidence>
<dbReference type="Proteomes" id="UP001215598">
    <property type="component" value="Unassembled WGS sequence"/>
</dbReference>
<evidence type="ECO:0000313" key="2">
    <source>
        <dbReference type="Proteomes" id="UP001215598"/>
    </source>
</evidence>
<evidence type="ECO:0000313" key="1">
    <source>
        <dbReference type="EMBL" id="KAJ7719135.1"/>
    </source>
</evidence>
<accession>A0AAD7HF53</accession>
<gene>
    <name evidence="1" type="ORF">B0H16DRAFT_1607442</name>
</gene>
<organism evidence="1 2">
    <name type="scientific">Mycena metata</name>
    <dbReference type="NCBI Taxonomy" id="1033252"/>
    <lineage>
        <taxon>Eukaryota</taxon>
        <taxon>Fungi</taxon>
        <taxon>Dikarya</taxon>
        <taxon>Basidiomycota</taxon>
        <taxon>Agaricomycotina</taxon>
        <taxon>Agaricomycetes</taxon>
        <taxon>Agaricomycetidae</taxon>
        <taxon>Agaricales</taxon>
        <taxon>Marasmiineae</taxon>
        <taxon>Mycenaceae</taxon>
        <taxon>Mycena</taxon>
    </lineage>
</organism>
<keyword evidence="2" id="KW-1185">Reference proteome</keyword>
<name>A0AAD7HF53_9AGAR</name>